<dbReference type="CDD" id="cd19495">
    <property type="entry name" value="Elp6"/>
    <property type="match status" value="1"/>
</dbReference>
<dbReference type="Gene3D" id="3.40.50.300">
    <property type="entry name" value="P-loop containing nucleotide triphosphate hydrolases"/>
    <property type="match status" value="1"/>
</dbReference>
<dbReference type="Proteomes" id="UP000187013">
    <property type="component" value="Unassembled WGS sequence"/>
</dbReference>
<dbReference type="InterPro" id="IPR027417">
    <property type="entry name" value="P-loop_NTPase"/>
</dbReference>
<dbReference type="AlphaFoldDB" id="A0A1Q3AAK7"/>
<sequence length="279" mass="31303">MLIASSSQVIEKKSARNVSSKRTMSTVQRQDLVVFNDHSVISDQTFQNGLHHLITITASPFTSPTWLINSLVESQILGRPYSLNADSSSAQGHSRPVTVGSFVHEPQLFHNTLGKLKVSPQKYKVVDLVTDLVVKILGKPRSKVYKDILQQFPLQNQSVIVLEQPELLLSLLEGSTSDEIHSQLITPLMKRCSVLILATSIYDDGEDATRDSLEFSRFTLNCIYKSMVVMSLRPLETGRANDVTGTLRITRGGVRSPVHVVENEYLYLNQKESTRLFYR</sequence>
<evidence type="ECO:0000256" key="2">
    <source>
        <dbReference type="ARBA" id="ARBA00008837"/>
    </source>
</evidence>
<gene>
    <name evidence="3" type="ORF">ZYGR_0AI00480</name>
</gene>
<dbReference type="PANTHER" id="PTHR16184:SF6">
    <property type="entry name" value="ELONGATOR COMPLEX PROTEIN 6"/>
    <property type="match status" value="1"/>
</dbReference>
<evidence type="ECO:0008006" key="5">
    <source>
        <dbReference type="Google" id="ProtNLM"/>
    </source>
</evidence>
<comment type="pathway">
    <text evidence="1">tRNA modification; 5-methoxycarbonylmethyl-2-thiouridine-tRNA biosynthesis.</text>
</comment>
<dbReference type="GO" id="GO:0002098">
    <property type="term" value="P:tRNA wobble uridine modification"/>
    <property type="evidence" value="ECO:0007669"/>
    <property type="project" value="InterPro"/>
</dbReference>
<dbReference type="OrthoDB" id="9995306at2759"/>
<evidence type="ECO:0000256" key="1">
    <source>
        <dbReference type="ARBA" id="ARBA00005043"/>
    </source>
</evidence>
<dbReference type="GO" id="GO:0033588">
    <property type="term" value="C:elongator holoenzyme complex"/>
    <property type="evidence" value="ECO:0007669"/>
    <property type="project" value="InterPro"/>
</dbReference>
<evidence type="ECO:0000313" key="4">
    <source>
        <dbReference type="Proteomes" id="UP000187013"/>
    </source>
</evidence>
<evidence type="ECO:0000313" key="3">
    <source>
        <dbReference type="EMBL" id="GAV52766.1"/>
    </source>
</evidence>
<dbReference type="UniPathway" id="UPA00988"/>
<protein>
    <recommendedName>
        <fullName evidence="5">Elongator complex protein 6</fullName>
    </recommendedName>
</protein>
<reference evidence="3 4" key="1">
    <citation type="submission" date="2016-08" db="EMBL/GenBank/DDBJ databases">
        <title>Draft genome sequence of allopolyploid Zygosaccharomyces rouxii.</title>
        <authorList>
            <person name="Watanabe J."/>
            <person name="Uehara K."/>
            <person name="Mogi Y."/>
            <person name="Tsukioka Y."/>
        </authorList>
    </citation>
    <scope>NUCLEOTIDE SEQUENCE [LARGE SCALE GENOMIC DNA]</scope>
    <source>
        <strain evidence="3 4">NBRC 110957</strain>
    </source>
</reference>
<dbReference type="PANTHER" id="PTHR16184">
    <property type="entry name" value="ELONGATOR COMPLEX PROTEIN 6"/>
    <property type="match status" value="1"/>
</dbReference>
<dbReference type="EMBL" id="BDGX01000035">
    <property type="protein sequence ID" value="GAV52766.1"/>
    <property type="molecule type" value="Genomic_DNA"/>
</dbReference>
<proteinExistence type="inferred from homology"/>
<accession>A0A1Q3AAK7</accession>
<name>A0A1Q3AAK7_ZYGRO</name>
<comment type="similarity">
    <text evidence="2">Belongs to the ELP6 family.</text>
</comment>
<comment type="caution">
    <text evidence="3">The sequence shown here is derived from an EMBL/GenBank/DDBJ whole genome shotgun (WGS) entry which is preliminary data.</text>
</comment>
<organism evidence="3 4">
    <name type="scientific">Zygosaccharomyces rouxii</name>
    <dbReference type="NCBI Taxonomy" id="4956"/>
    <lineage>
        <taxon>Eukaryota</taxon>
        <taxon>Fungi</taxon>
        <taxon>Dikarya</taxon>
        <taxon>Ascomycota</taxon>
        <taxon>Saccharomycotina</taxon>
        <taxon>Saccharomycetes</taxon>
        <taxon>Saccharomycetales</taxon>
        <taxon>Saccharomycetaceae</taxon>
        <taxon>Zygosaccharomyces</taxon>
    </lineage>
</organism>
<dbReference type="InterPro" id="IPR018627">
    <property type="entry name" value="ELP6"/>
</dbReference>